<feature type="region of interest" description="Disordered" evidence="6">
    <location>
        <begin position="64"/>
        <end position="113"/>
    </location>
</feature>
<evidence type="ECO:0000256" key="4">
    <source>
        <dbReference type="ARBA" id="ARBA00023163"/>
    </source>
</evidence>
<dbReference type="Proteomes" id="UP001213681">
    <property type="component" value="Unassembled WGS sequence"/>
</dbReference>
<evidence type="ECO:0008006" key="9">
    <source>
        <dbReference type="Google" id="ProtNLM"/>
    </source>
</evidence>
<dbReference type="GO" id="GO:0005634">
    <property type="term" value="C:nucleus"/>
    <property type="evidence" value="ECO:0007669"/>
    <property type="project" value="UniProtKB-SubCell"/>
</dbReference>
<evidence type="ECO:0000256" key="2">
    <source>
        <dbReference type="ARBA" id="ARBA00023015"/>
    </source>
</evidence>
<dbReference type="Gene3D" id="4.10.240.10">
    <property type="entry name" value="Zn(2)-C6 fungal-type DNA-binding domain"/>
    <property type="match status" value="1"/>
</dbReference>
<evidence type="ECO:0000256" key="6">
    <source>
        <dbReference type="SAM" id="MobiDB-lite"/>
    </source>
</evidence>
<keyword evidence="3" id="KW-0238">DNA-binding</keyword>
<keyword evidence="8" id="KW-1185">Reference proteome</keyword>
<dbReference type="AlphaFoldDB" id="A0AAD6C3R9"/>
<dbReference type="CDD" id="cd00067">
    <property type="entry name" value="GAL4"/>
    <property type="match status" value="1"/>
</dbReference>
<protein>
    <recommendedName>
        <fullName evidence="9">Zn(2)-C6 fungal-type domain-containing protein</fullName>
    </recommendedName>
</protein>
<reference evidence="7" key="1">
    <citation type="submission" date="2022-12" db="EMBL/GenBank/DDBJ databases">
        <authorList>
            <person name="Petersen C."/>
        </authorList>
    </citation>
    <scope>NUCLEOTIDE SEQUENCE</scope>
    <source>
        <strain evidence="7">IBT 16125</strain>
    </source>
</reference>
<dbReference type="GeneID" id="81601532"/>
<keyword evidence="4" id="KW-0804">Transcription</keyword>
<organism evidence="7 8">
    <name type="scientific">Penicillium daleae</name>
    <dbReference type="NCBI Taxonomy" id="63821"/>
    <lineage>
        <taxon>Eukaryota</taxon>
        <taxon>Fungi</taxon>
        <taxon>Dikarya</taxon>
        <taxon>Ascomycota</taxon>
        <taxon>Pezizomycotina</taxon>
        <taxon>Eurotiomycetes</taxon>
        <taxon>Eurotiomycetidae</taxon>
        <taxon>Eurotiales</taxon>
        <taxon>Aspergillaceae</taxon>
        <taxon>Penicillium</taxon>
    </lineage>
</organism>
<dbReference type="PANTHER" id="PTHR37534">
    <property type="entry name" value="TRANSCRIPTIONAL ACTIVATOR PROTEIN UGA3"/>
    <property type="match status" value="1"/>
</dbReference>
<proteinExistence type="predicted"/>
<keyword evidence="5" id="KW-0539">Nucleus</keyword>
<dbReference type="InterPro" id="IPR001138">
    <property type="entry name" value="Zn2Cys6_DnaBD"/>
</dbReference>
<dbReference type="PANTHER" id="PTHR37534:SF7">
    <property type="entry name" value="TRANSCRIPTIONAL ACTIVATOR PROTEIN UGA3"/>
    <property type="match status" value="1"/>
</dbReference>
<dbReference type="SUPFAM" id="SSF57701">
    <property type="entry name" value="Zn2/Cys6 DNA-binding domain"/>
    <property type="match status" value="1"/>
</dbReference>
<dbReference type="EMBL" id="JAPVEA010000007">
    <property type="protein sequence ID" value="KAJ5444035.1"/>
    <property type="molecule type" value="Genomic_DNA"/>
</dbReference>
<sequence length="505" mass="56753">MVLKACDRCYASKEKCTFTGNDQQCTRCRRLKIACSTSRRNRRIGRRPAAKAFPHGEMQVWSVDSDQQIETQPQQRSPSRSSEGSSSSSSLTRRSKSISPSNDSVEEVRTTQRQNTLVLAPERLLASPTTLKTTSDAFRTVMDPEQFSVIHMPFMLGPSFVPESQKTVYTILCLSAPTLTEGYLAFLGMMTRYQRSLVMRQEEPDMVKAAKGLQRLRDVKITQDYDAACALFLGQTMYVFNVLTAPDSSTAHSIVRSALMSTKAWLPRMVHFPIMDTIIMTPMLVDTVECLVRREVPIIRMPSTERIIVDRYAGVCATLLPLLYDLCVCSHTMRTGVLAVGESPSGMYEQLADIERVILDWKPPNTPEILLKHGQYEVLAMMTQANAYRLAALLIIHRLRYPLGVEDETARDLANSIFSIISHFADSAAQETTALPVVFPLTMAMIEIEGPGEKLWERLSLFAVQSMSATRLRGFIKQVRACRETGYEGLWFDLVETQLHVAMPP</sequence>
<evidence type="ECO:0000256" key="5">
    <source>
        <dbReference type="ARBA" id="ARBA00023242"/>
    </source>
</evidence>
<dbReference type="GO" id="GO:0000976">
    <property type="term" value="F:transcription cis-regulatory region binding"/>
    <property type="evidence" value="ECO:0007669"/>
    <property type="project" value="TreeGrafter"/>
</dbReference>
<evidence type="ECO:0000256" key="1">
    <source>
        <dbReference type="ARBA" id="ARBA00004123"/>
    </source>
</evidence>
<dbReference type="InterPro" id="IPR036864">
    <property type="entry name" value="Zn2-C6_fun-type_DNA-bd_sf"/>
</dbReference>
<reference evidence="7" key="2">
    <citation type="journal article" date="2023" name="IMA Fungus">
        <title>Comparative genomic study of the Penicillium genus elucidates a diverse pangenome and 15 lateral gene transfer events.</title>
        <authorList>
            <person name="Petersen C."/>
            <person name="Sorensen T."/>
            <person name="Nielsen M.R."/>
            <person name="Sondergaard T.E."/>
            <person name="Sorensen J.L."/>
            <person name="Fitzpatrick D.A."/>
            <person name="Frisvad J.C."/>
            <person name="Nielsen K.L."/>
        </authorList>
    </citation>
    <scope>NUCLEOTIDE SEQUENCE</scope>
    <source>
        <strain evidence="7">IBT 16125</strain>
    </source>
</reference>
<dbReference type="GO" id="GO:0045944">
    <property type="term" value="P:positive regulation of transcription by RNA polymerase II"/>
    <property type="evidence" value="ECO:0007669"/>
    <property type="project" value="TreeGrafter"/>
</dbReference>
<feature type="compositionally biased region" description="Low complexity" evidence="6">
    <location>
        <begin position="76"/>
        <end position="101"/>
    </location>
</feature>
<evidence type="ECO:0000256" key="3">
    <source>
        <dbReference type="ARBA" id="ARBA00023125"/>
    </source>
</evidence>
<evidence type="ECO:0000313" key="8">
    <source>
        <dbReference type="Proteomes" id="UP001213681"/>
    </source>
</evidence>
<gene>
    <name evidence="7" type="ORF">N7458_007907</name>
</gene>
<keyword evidence="2" id="KW-0805">Transcription regulation</keyword>
<dbReference type="InterPro" id="IPR021858">
    <property type="entry name" value="Fun_TF"/>
</dbReference>
<feature type="compositionally biased region" description="Polar residues" evidence="6">
    <location>
        <begin position="64"/>
        <end position="75"/>
    </location>
</feature>
<accession>A0AAD6C3R9</accession>
<dbReference type="GO" id="GO:0000981">
    <property type="term" value="F:DNA-binding transcription factor activity, RNA polymerase II-specific"/>
    <property type="evidence" value="ECO:0007669"/>
    <property type="project" value="InterPro"/>
</dbReference>
<comment type="caution">
    <text evidence="7">The sequence shown here is derived from an EMBL/GenBank/DDBJ whole genome shotgun (WGS) entry which is preliminary data.</text>
</comment>
<name>A0AAD6C3R9_9EURO</name>
<dbReference type="Pfam" id="PF11951">
    <property type="entry name" value="Fungal_trans_2"/>
    <property type="match status" value="1"/>
</dbReference>
<dbReference type="GO" id="GO:0008270">
    <property type="term" value="F:zinc ion binding"/>
    <property type="evidence" value="ECO:0007669"/>
    <property type="project" value="InterPro"/>
</dbReference>
<evidence type="ECO:0000313" key="7">
    <source>
        <dbReference type="EMBL" id="KAJ5444035.1"/>
    </source>
</evidence>
<comment type="subcellular location">
    <subcellularLocation>
        <location evidence="1">Nucleus</location>
    </subcellularLocation>
</comment>
<dbReference type="RefSeq" id="XP_056764115.1">
    <property type="nucleotide sequence ID" value="XM_056911289.1"/>
</dbReference>